<dbReference type="OrthoDB" id="1867259at2759"/>
<dbReference type="InterPro" id="IPR011051">
    <property type="entry name" value="RmlC_Cupin_sf"/>
</dbReference>
<evidence type="ECO:0000256" key="5">
    <source>
        <dbReference type="ARBA" id="ARBA00022723"/>
    </source>
</evidence>
<dbReference type="CDD" id="cd02232">
    <property type="entry name" value="cupin_ARD"/>
    <property type="match status" value="1"/>
</dbReference>
<feature type="binding site" evidence="11">
    <location>
        <position position="100"/>
    </location>
    <ligand>
        <name>Fe(2+)</name>
        <dbReference type="ChEBI" id="CHEBI:29033"/>
        <note>for iron-dependent acireductone dioxygenase activity</note>
    </ligand>
</feature>
<dbReference type="EMBL" id="CAJPIZ010004324">
    <property type="protein sequence ID" value="CAG2107414.1"/>
    <property type="molecule type" value="Genomic_DNA"/>
</dbReference>
<dbReference type="EMBL" id="OC858899">
    <property type="protein sequence ID" value="CAD7626984.1"/>
    <property type="molecule type" value="Genomic_DNA"/>
</dbReference>
<dbReference type="Gene3D" id="2.60.120.10">
    <property type="entry name" value="Jelly Rolls"/>
    <property type="match status" value="1"/>
</dbReference>
<dbReference type="PANTHER" id="PTHR23418:SF0">
    <property type="entry name" value="ACIREDUCTONE DIOXYGENASE"/>
    <property type="match status" value="1"/>
</dbReference>
<evidence type="ECO:0000313" key="12">
    <source>
        <dbReference type="EMBL" id="CAD7626984.1"/>
    </source>
</evidence>
<dbReference type="GO" id="GO:0010308">
    <property type="term" value="F:acireductone dioxygenase (Ni2+-requiring) activity"/>
    <property type="evidence" value="ECO:0007669"/>
    <property type="project" value="UniProtKB-UniRule"/>
</dbReference>
<comment type="catalytic activity">
    <reaction evidence="1 11">
        <text>1,2-dihydroxy-5-(methylsulfanyl)pent-1-en-3-one + O2 = 4-methylsulfanyl-2-oxobutanoate + formate + 2 H(+)</text>
        <dbReference type="Rhea" id="RHEA:24504"/>
        <dbReference type="ChEBI" id="CHEBI:15378"/>
        <dbReference type="ChEBI" id="CHEBI:15379"/>
        <dbReference type="ChEBI" id="CHEBI:15740"/>
        <dbReference type="ChEBI" id="CHEBI:16723"/>
        <dbReference type="ChEBI" id="CHEBI:49252"/>
        <dbReference type="EC" id="1.13.11.54"/>
    </reaction>
</comment>
<proteinExistence type="inferred from homology"/>
<comment type="function">
    <text evidence="11">Catalyzes 2 different reactions between oxygen and the acireductone 1,2-dihydroxy-3-keto-5-methylthiopentene (DHK-MTPene) depending upon the metal bound in the active site. Fe-containing acireductone dioxygenase (Fe-ARD) produces formate and 2-keto-4-methylthiobutyrate (KMTB), the alpha-ketoacid precursor of methionine in the methionine recycle pathway. Ni-containing acireductone dioxygenase (Ni-ARD) produces methylthiopropionate, carbon monoxide and formate, and does not lie on the methionine recycle pathway.</text>
</comment>
<dbReference type="GO" id="GO:0019509">
    <property type="term" value="P:L-methionine salvage from methylthioadenosine"/>
    <property type="evidence" value="ECO:0007669"/>
    <property type="project" value="UniProtKB-UniRule"/>
</dbReference>
<keyword evidence="5 11" id="KW-0479">Metal-binding</keyword>
<keyword evidence="2 11" id="KW-0963">Cytoplasm</keyword>
<comment type="subcellular location">
    <subcellularLocation>
        <location evidence="11">Cytoplasm</location>
    </subcellularLocation>
    <subcellularLocation>
        <location evidence="11">Nucleus</location>
    </subcellularLocation>
</comment>
<name>A0A7R9KQ22_9ACAR</name>
<evidence type="ECO:0000256" key="11">
    <source>
        <dbReference type="HAMAP-Rule" id="MF_03154"/>
    </source>
</evidence>
<evidence type="ECO:0000256" key="8">
    <source>
        <dbReference type="ARBA" id="ARBA00023004"/>
    </source>
</evidence>
<evidence type="ECO:0000256" key="1">
    <source>
        <dbReference type="ARBA" id="ARBA00000428"/>
    </source>
</evidence>
<evidence type="ECO:0000256" key="9">
    <source>
        <dbReference type="ARBA" id="ARBA00023167"/>
    </source>
</evidence>
<keyword evidence="9 11" id="KW-0486">Methionine biosynthesis</keyword>
<dbReference type="PANTHER" id="PTHR23418">
    <property type="entry name" value="ACIREDUCTONE DIOXYGENASE"/>
    <property type="match status" value="1"/>
</dbReference>
<protein>
    <recommendedName>
        <fullName evidence="11">Acireductone dioxygenase</fullName>
    </recommendedName>
    <alternativeName>
        <fullName evidence="11">Acireductone dioxygenase (Fe(2+)-requiring)</fullName>
        <shortName evidence="11">ARD'</shortName>
        <shortName evidence="11">Fe-ARD</shortName>
        <ecNumber evidence="11">1.13.11.54</ecNumber>
    </alternativeName>
    <alternativeName>
        <fullName evidence="11">Acireductone dioxygenase (Ni(2+)-requiring)</fullName>
        <shortName evidence="11">ARD</shortName>
        <shortName evidence="11">Ni-ARD</shortName>
        <ecNumber evidence="11">1.13.11.53</ecNumber>
    </alternativeName>
</protein>
<keyword evidence="4 11" id="KW-0028">Amino-acid biosynthesis</keyword>
<feature type="binding site" evidence="11">
    <location>
        <position position="94"/>
    </location>
    <ligand>
        <name>Ni(2+)</name>
        <dbReference type="ChEBI" id="CHEBI:49786"/>
        <note>for nickel-dependent acireductone dioxygenase activity</note>
    </ligand>
</feature>
<dbReference type="EC" id="1.13.11.53" evidence="11"/>
<dbReference type="InterPro" id="IPR004313">
    <property type="entry name" value="ARD"/>
</dbReference>
<reference evidence="12" key="1">
    <citation type="submission" date="2020-11" db="EMBL/GenBank/DDBJ databases">
        <authorList>
            <person name="Tran Van P."/>
        </authorList>
    </citation>
    <scope>NUCLEOTIDE SEQUENCE</scope>
</reference>
<keyword evidence="8 11" id="KW-0408">Iron</keyword>
<gene>
    <name evidence="12" type="ORF">OSB1V03_LOCUS7414</name>
</gene>
<dbReference type="InterPro" id="IPR027496">
    <property type="entry name" value="ARD_euk"/>
</dbReference>
<dbReference type="GO" id="GO:0010309">
    <property type="term" value="F:acireductone dioxygenase [iron(II)-requiring] activity"/>
    <property type="evidence" value="ECO:0007669"/>
    <property type="project" value="UniProtKB-UniRule"/>
</dbReference>
<keyword evidence="7 11" id="KW-0560">Oxidoreductase</keyword>
<evidence type="ECO:0000256" key="3">
    <source>
        <dbReference type="ARBA" id="ARBA00022596"/>
    </source>
</evidence>
<dbReference type="AlphaFoldDB" id="A0A7R9KQ22"/>
<organism evidence="12">
    <name type="scientific">Medioppia subpectinata</name>
    <dbReference type="NCBI Taxonomy" id="1979941"/>
    <lineage>
        <taxon>Eukaryota</taxon>
        <taxon>Metazoa</taxon>
        <taxon>Ecdysozoa</taxon>
        <taxon>Arthropoda</taxon>
        <taxon>Chelicerata</taxon>
        <taxon>Arachnida</taxon>
        <taxon>Acari</taxon>
        <taxon>Acariformes</taxon>
        <taxon>Sarcoptiformes</taxon>
        <taxon>Oribatida</taxon>
        <taxon>Brachypylina</taxon>
        <taxon>Oppioidea</taxon>
        <taxon>Oppiidae</taxon>
        <taxon>Medioppia</taxon>
    </lineage>
</organism>
<evidence type="ECO:0000256" key="10">
    <source>
        <dbReference type="ARBA" id="ARBA00023242"/>
    </source>
</evidence>
<dbReference type="GO" id="GO:0016151">
    <property type="term" value="F:nickel cation binding"/>
    <property type="evidence" value="ECO:0007669"/>
    <property type="project" value="UniProtKB-UniRule"/>
</dbReference>
<dbReference type="InterPro" id="IPR014710">
    <property type="entry name" value="RmlC-like_jellyroll"/>
</dbReference>
<comment type="similarity">
    <text evidence="11">Belongs to the acireductone dioxygenase (ARD) family.</text>
</comment>
<evidence type="ECO:0000256" key="4">
    <source>
        <dbReference type="ARBA" id="ARBA00022605"/>
    </source>
</evidence>
<accession>A0A7R9KQ22</accession>
<feature type="binding site" evidence="11">
    <location>
        <position position="94"/>
    </location>
    <ligand>
        <name>Fe(2+)</name>
        <dbReference type="ChEBI" id="CHEBI:29033"/>
        <note>for iron-dependent acireductone dioxygenase activity</note>
    </ligand>
</feature>
<evidence type="ECO:0000313" key="13">
    <source>
        <dbReference type="Proteomes" id="UP000759131"/>
    </source>
</evidence>
<feature type="binding site" evidence="11">
    <location>
        <position position="96"/>
    </location>
    <ligand>
        <name>Ni(2+)</name>
        <dbReference type="ChEBI" id="CHEBI:49786"/>
        <note>for nickel-dependent acireductone dioxygenase activity</note>
    </ligand>
</feature>
<dbReference type="HAMAP" id="MF_03154">
    <property type="entry name" value="Salvage_MtnD_euk"/>
    <property type="match status" value="1"/>
</dbReference>
<dbReference type="FunFam" id="2.60.120.10:FF:000099">
    <property type="entry name" value="1,2-dihydroxy-3-keto-5-methylthiopentene dioxygenase"/>
    <property type="match status" value="1"/>
</dbReference>
<keyword evidence="13" id="KW-1185">Reference proteome</keyword>
<comment type="pathway">
    <text evidence="11">Amino-acid biosynthesis; L-methionine biosynthesis via salvage pathway; L-methionine from S-methyl-5-thio-alpha-D-ribose 1-phosphate: step 5/6.</text>
</comment>
<dbReference type="GO" id="GO:0005506">
    <property type="term" value="F:iron ion binding"/>
    <property type="evidence" value="ECO:0007669"/>
    <property type="project" value="UniProtKB-UniRule"/>
</dbReference>
<dbReference type="SUPFAM" id="SSF51182">
    <property type="entry name" value="RmlC-like cupins"/>
    <property type="match status" value="1"/>
</dbReference>
<feature type="binding site" evidence="11">
    <location>
        <position position="139"/>
    </location>
    <ligand>
        <name>Ni(2+)</name>
        <dbReference type="ChEBI" id="CHEBI:49786"/>
        <note>for nickel-dependent acireductone dioxygenase activity</note>
    </ligand>
</feature>
<dbReference type="GO" id="GO:0005737">
    <property type="term" value="C:cytoplasm"/>
    <property type="evidence" value="ECO:0007669"/>
    <property type="project" value="UniProtKB-SubCell"/>
</dbReference>
<evidence type="ECO:0000256" key="2">
    <source>
        <dbReference type="ARBA" id="ARBA00022490"/>
    </source>
</evidence>
<feature type="binding site" evidence="11">
    <location>
        <position position="139"/>
    </location>
    <ligand>
        <name>Fe(2+)</name>
        <dbReference type="ChEBI" id="CHEBI:29033"/>
        <note>for iron-dependent acireductone dioxygenase activity</note>
    </ligand>
</feature>
<keyword evidence="3 11" id="KW-0533">Nickel</keyword>
<sequence length="185" mass="21664">MVKAWYIDGEELVTDEKVKRSERHLNPPQYISLDELRHRTGVQCERVNVDKYDTDDSLQEICREKGYQYSDILDIHPQRLENYHDKLAAFYTEHMHPDDEVRLVLKGSAYFDVRDVDNNWIRIGVERGDMLILVGGTYHRFTLDCDGYGKLFRLFGSKADWSSFNRPADSHPARIAYVEKAVMGF</sequence>
<dbReference type="UniPathway" id="UPA00904">
    <property type="reaction ID" value="UER00878"/>
</dbReference>
<feature type="binding site" evidence="11">
    <location>
        <position position="96"/>
    </location>
    <ligand>
        <name>Fe(2+)</name>
        <dbReference type="ChEBI" id="CHEBI:29033"/>
        <note>for iron-dependent acireductone dioxygenase activity</note>
    </ligand>
</feature>
<evidence type="ECO:0000256" key="7">
    <source>
        <dbReference type="ARBA" id="ARBA00023002"/>
    </source>
</evidence>
<dbReference type="GO" id="GO:0005634">
    <property type="term" value="C:nucleus"/>
    <property type="evidence" value="ECO:0007669"/>
    <property type="project" value="UniProtKB-SubCell"/>
</dbReference>
<evidence type="ECO:0000256" key="6">
    <source>
        <dbReference type="ARBA" id="ARBA00022964"/>
    </source>
</evidence>
<keyword evidence="10 11" id="KW-0539">Nucleus</keyword>
<feature type="binding site" evidence="11">
    <location>
        <position position="100"/>
    </location>
    <ligand>
        <name>Ni(2+)</name>
        <dbReference type="ChEBI" id="CHEBI:49786"/>
        <note>for nickel-dependent acireductone dioxygenase activity</note>
    </ligand>
</feature>
<dbReference type="Proteomes" id="UP000759131">
    <property type="component" value="Unassembled WGS sequence"/>
</dbReference>
<dbReference type="Pfam" id="PF03079">
    <property type="entry name" value="ARD"/>
    <property type="match status" value="1"/>
</dbReference>
<comment type="catalytic activity">
    <reaction evidence="11">
        <text>1,2-dihydroxy-5-(methylsulfanyl)pent-1-en-3-one + O2 = 3-(methylsulfanyl)propanoate + CO + formate + 2 H(+)</text>
        <dbReference type="Rhea" id="RHEA:14161"/>
        <dbReference type="ChEBI" id="CHEBI:15378"/>
        <dbReference type="ChEBI" id="CHEBI:15379"/>
        <dbReference type="ChEBI" id="CHEBI:15740"/>
        <dbReference type="ChEBI" id="CHEBI:17245"/>
        <dbReference type="ChEBI" id="CHEBI:49016"/>
        <dbReference type="ChEBI" id="CHEBI:49252"/>
        <dbReference type="EC" id="1.13.11.53"/>
    </reaction>
</comment>
<keyword evidence="6 11" id="KW-0223">Dioxygenase</keyword>
<dbReference type="EC" id="1.13.11.54" evidence="11"/>
<comment type="cofactor">
    <cofactor evidence="11">
        <name>Fe(2+)</name>
        <dbReference type="ChEBI" id="CHEBI:29033"/>
    </cofactor>
    <cofactor evidence="11">
        <name>Ni(2+)</name>
        <dbReference type="ChEBI" id="CHEBI:49786"/>
    </cofactor>
    <text evidence="11">Binds either 1 Fe or Ni cation per monomer. Iron-binding promotes an acireductone dioxygenase reaction producing 2-keto-4-methylthiobutyrate, while nickel-binding promotes an acireductone dioxygenase reaction producing 3-(methylsulfanyl)propanoate.</text>
</comment>